<keyword evidence="3" id="KW-1185">Reference proteome</keyword>
<dbReference type="EMBL" id="JAQQCL010000009">
    <property type="protein sequence ID" value="MFM0717620.1"/>
    <property type="molecule type" value="Genomic_DNA"/>
</dbReference>
<dbReference type="RefSeq" id="WP_408141399.1">
    <property type="nucleotide sequence ID" value="NZ_JAQQCL010000009.1"/>
</dbReference>
<proteinExistence type="predicted"/>
<reference evidence="2 3" key="1">
    <citation type="journal article" date="2024" name="Chem. Sci.">
        <title>Discovery of megapolipeptins by genome mining of a Burkholderiales bacteria collection.</title>
        <authorList>
            <person name="Paulo B.S."/>
            <person name="Recchia M.J.J."/>
            <person name="Lee S."/>
            <person name="Fergusson C.H."/>
            <person name="Romanowski S.B."/>
            <person name="Hernandez A."/>
            <person name="Krull N."/>
            <person name="Liu D.Y."/>
            <person name="Cavanagh H."/>
            <person name="Bos A."/>
            <person name="Gray C.A."/>
            <person name="Murphy B.T."/>
            <person name="Linington R.G."/>
            <person name="Eustaquio A.S."/>
        </authorList>
    </citation>
    <scope>NUCLEOTIDE SEQUENCE [LARGE SCALE GENOMIC DNA]</scope>
    <source>
        <strain evidence="2 3">RL17-350-BIC-E</strain>
    </source>
</reference>
<dbReference type="InterPro" id="IPR021327">
    <property type="entry name" value="DUF2934"/>
</dbReference>
<comment type="caution">
    <text evidence="2">The sequence shown here is derived from an EMBL/GenBank/DDBJ whole genome shotgun (WGS) entry which is preliminary data.</text>
</comment>
<name>A0ABW9EG48_9BURK</name>
<dbReference type="Pfam" id="PF11154">
    <property type="entry name" value="DUF2934"/>
    <property type="match status" value="1"/>
</dbReference>
<organism evidence="2 3">
    <name type="scientific">Paraburkholderia strydomiana</name>
    <dbReference type="NCBI Taxonomy" id="1245417"/>
    <lineage>
        <taxon>Bacteria</taxon>
        <taxon>Pseudomonadati</taxon>
        <taxon>Pseudomonadota</taxon>
        <taxon>Betaproteobacteria</taxon>
        <taxon>Burkholderiales</taxon>
        <taxon>Burkholderiaceae</taxon>
        <taxon>Paraburkholderia</taxon>
    </lineage>
</organism>
<feature type="region of interest" description="Disordered" evidence="1">
    <location>
        <begin position="46"/>
        <end position="67"/>
    </location>
</feature>
<protein>
    <submittedName>
        <fullName evidence="2">DUF2934 domain-containing protein</fullName>
    </submittedName>
</protein>
<evidence type="ECO:0000313" key="2">
    <source>
        <dbReference type="EMBL" id="MFM0717620.1"/>
    </source>
</evidence>
<evidence type="ECO:0000313" key="3">
    <source>
        <dbReference type="Proteomes" id="UP001629392"/>
    </source>
</evidence>
<dbReference type="Proteomes" id="UP001629392">
    <property type="component" value="Unassembled WGS sequence"/>
</dbReference>
<accession>A0ABW9EG48</accession>
<evidence type="ECO:0000256" key="1">
    <source>
        <dbReference type="SAM" id="MobiDB-lite"/>
    </source>
</evidence>
<sequence>MRAESIERRIRAKAYELWREDGSMEGCADEYWRKARILVEAEIAEEDGRRGTIDGADDTDEAGNSQA</sequence>
<gene>
    <name evidence="2" type="ORF">PQQ73_14890</name>
</gene>